<evidence type="ECO:0000256" key="1">
    <source>
        <dbReference type="SAM" id="MobiDB-lite"/>
    </source>
</evidence>
<dbReference type="SMART" id="SM00516">
    <property type="entry name" value="SEC14"/>
    <property type="match status" value="1"/>
</dbReference>
<dbReference type="Proteomes" id="UP001140074">
    <property type="component" value="Unassembled WGS sequence"/>
</dbReference>
<dbReference type="SMART" id="SM01100">
    <property type="entry name" value="CRAL_TRIO_N"/>
    <property type="match status" value="1"/>
</dbReference>
<dbReference type="CDD" id="cd00170">
    <property type="entry name" value="SEC14"/>
    <property type="match status" value="1"/>
</dbReference>
<reference evidence="3" key="1">
    <citation type="submission" date="2022-07" db="EMBL/GenBank/DDBJ databases">
        <title>Phylogenomic reconstructions and comparative analyses of Kickxellomycotina fungi.</title>
        <authorList>
            <person name="Reynolds N.K."/>
            <person name="Stajich J.E."/>
            <person name="Barry K."/>
            <person name="Grigoriev I.V."/>
            <person name="Crous P."/>
            <person name="Smith M.E."/>
        </authorList>
    </citation>
    <scope>NUCLEOTIDE SEQUENCE</scope>
    <source>
        <strain evidence="3">RSA 476</strain>
    </source>
</reference>
<feature type="region of interest" description="Disordered" evidence="1">
    <location>
        <begin position="65"/>
        <end position="134"/>
    </location>
</feature>
<dbReference type="Pfam" id="PF00650">
    <property type="entry name" value="CRAL_TRIO"/>
    <property type="match status" value="1"/>
</dbReference>
<dbReference type="InterPro" id="IPR011074">
    <property type="entry name" value="CRAL/TRIO_N_dom"/>
</dbReference>
<evidence type="ECO:0000313" key="3">
    <source>
        <dbReference type="EMBL" id="KAJ2864153.1"/>
    </source>
</evidence>
<dbReference type="PANTHER" id="PTHR46590:SF1">
    <property type="entry name" value="PHOSPHATIDYLINOSITOL TRANSFER PROTEIN CSR1"/>
    <property type="match status" value="1"/>
</dbReference>
<name>A0A9W8M6J7_9FUNG</name>
<dbReference type="SUPFAM" id="SSF52087">
    <property type="entry name" value="CRAL/TRIO domain"/>
    <property type="match status" value="1"/>
</dbReference>
<evidence type="ECO:0000259" key="2">
    <source>
        <dbReference type="PROSITE" id="PS50191"/>
    </source>
</evidence>
<dbReference type="SUPFAM" id="SSF46938">
    <property type="entry name" value="CRAL/TRIO N-terminal domain"/>
    <property type="match status" value="1"/>
</dbReference>
<dbReference type="AlphaFoldDB" id="A0A9W8M6J7"/>
<dbReference type="PROSITE" id="PS50191">
    <property type="entry name" value="CRAL_TRIO"/>
    <property type="match status" value="1"/>
</dbReference>
<proteinExistence type="predicted"/>
<dbReference type="Gene3D" id="3.40.525.10">
    <property type="entry name" value="CRAL-TRIO lipid binding domain"/>
    <property type="match status" value="1"/>
</dbReference>
<dbReference type="EMBL" id="JANBUY010000097">
    <property type="protein sequence ID" value="KAJ2864153.1"/>
    <property type="molecule type" value="Genomic_DNA"/>
</dbReference>
<dbReference type="InterPro" id="IPR052432">
    <property type="entry name" value="PITP/CRAL-TRIO"/>
</dbReference>
<protein>
    <submittedName>
        <fullName evidence="3">Phosphatidylinositol transfer protein csr1</fullName>
    </submittedName>
</protein>
<comment type="caution">
    <text evidence="3">The sequence shown here is derived from an EMBL/GenBank/DDBJ whole genome shotgun (WGS) entry which is preliminary data.</text>
</comment>
<feature type="compositionally biased region" description="Low complexity" evidence="1">
    <location>
        <begin position="100"/>
        <end position="124"/>
    </location>
</feature>
<keyword evidence="4" id="KW-1185">Reference proteome</keyword>
<feature type="domain" description="CRAL-TRIO" evidence="2">
    <location>
        <begin position="223"/>
        <end position="380"/>
    </location>
</feature>
<dbReference type="InterPro" id="IPR036865">
    <property type="entry name" value="CRAL-TRIO_dom_sf"/>
</dbReference>
<dbReference type="Pfam" id="PF03765">
    <property type="entry name" value="CRAL_TRIO_N"/>
    <property type="match status" value="1"/>
</dbReference>
<dbReference type="InterPro" id="IPR001251">
    <property type="entry name" value="CRAL-TRIO_dom"/>
</dbReference>
<dbReference type="PANTHER" id="PTHR46590">
    <property type="entry name" value="PHOSPHATIDYLINOSITOL TRANSFER PROTEIN CSR1-RELATED"/>
    <property type="match status" value="1"/>
</dbReference>
<evidence type="ECO:0000313" key="4">
    <source>
        <dbReference type="Proteomes" id="UP001140074"/>
    </source>
</evidence>
<sequence>MNAVLEQYESGKPITEGTLGNLTALQDAALRDLWRRLLAIFPNSAAAAAAGNSQSAAIDTDEVDPTATLSPALSPGVSPTPPLSANPMDHSKRSSRLRQSSASPATTPTSDKQRSSSSTSWFSFGGAAKPEPTSYRQLVGDVAPESSRPPERYSSAVMTRAAPTVRDAFWDTVLCDHPDVLLLRFLRARKWKPEDALTMLLACLRWRLTEDIDWLIWTGESRLNLALMRSGMGALHRTDRIGQPVLHIPVRLNDPKAQPLEQIVEYTIYLMEVARCVLHPPVEKVCLLVDTTDMSLANMDWNFFRTFLHYLEHYYPECLGLVLIYNASWVFNSLWKLIRPLLDPVVASKVQFAASQKDLQRFIAPENLPIELGGSDRFTYTYAMPTEKENAPMFDSSAYDSAADKRHTACDDFEAATRAWANATVSPAEFLPHARTLAADSVIAASKAMDKYRRARTQYHRTGVIADNLTVNWESS</sequence>
<dbReference type="InterPro" id="IPR036273">
    <property type="entry name" value="CRAL/TRIO_N_dom_sf"/>
</dbReference>
<accession>A0A9W8M6J7</accession>
<gene>
    <name evidence="3" type="primary">CSR1_2</name>
    <name evidence="3" type="ORF">GGH94_003101</name>
</gene>
<organism evidence="3 4">
    <name type="scientific">Coemansia aciculifera</name>
    <dbReference type="NCBI Taxonomy" id="417176"/>
    <lineage>
        <taxon>Eukaryota</taxon>
        <taxon>Fungi</taxon>
        <taxon>Fungi incertae sedis</taxon>
        <taxon>Zoopagomycota</taxon>
        <taxon>Kickxellomycotina</taxon>
        <taxon>Kickxellomycetes</taxon>
        <taxon>Kickxellales</taxon>
        <taxon>Kickxellaceae</taxon>
        <taxon>Coemansia</taxon>
    </lineage>
</organism>